<accession>A0AAV0KX95</accession>
<proteinExistence type="predicted"/>
<evidence type="ECO:0000313" key="2">
    <source>
        <dbReference type="Proteomes" id="UP001154282"/>
    </source>
</evidence>
<dbReference type="AlphaFoldDB" id="A0AAV0KX95"/>
<dbReference type="Proteomes" id="UP001154282">
    <property type="component" value="Unassembled WGS sequence"/>
</dbReference>
<organism evidence="1 2">
    <name type="scientific">Linum tenue</name>
    <dbReference type="NCBI Taxonomy" id="586396"/>
    <lineage>
        <taxon>Eukaryota</taxon>
        <taxon>Viridiplantae</taxon>
        <taxon>Streptophyta</taxon>
        <taxon>Embryophyta</taxon>
        <taxon>Tracheophyta</taxon>
        <taxon>Spermatophyta</taxon>
        <taxon>Magnoliopsida</taxon>
        <taxon>eudicotyledons</taxon>
        <taxon>Gunneridae</taxon>
        <taxon>Pentapetalae</taxon>
        <taxon>rosids</taxon>
        <taxon>fabids</taxon>
        <taxon>Malpighiales</taxon>
        <taxon>Linaceae</taxon>
        <taxon>Linum</taxon>
    </lineage>
</organism>
<evidence type="ECO:0000313" key="1">
    <source>
        <dbReference type="EMBL" id="CAI0425651.1"/>
    </source>
</evidence>
<gene>
    <name evidence="1" type="ORF">LITE_LOCUS20493</name>
</gene>
<sequence>MPGVPSGLLHGSPVRFGFDGRGVGFDRVCQERDARRGREGRLGFRRRRDSALQPTVLREVRIQVSFSSRWIGFCIFGEVPEVISFPREGPQTF</sequence>
<protein>
    <submittedName>
        <fullName evidence="1">Uncharacterized protein</fullName>
    </submittedName>
</protein>
<reference evidence="1" key="1">
    <citation type="submission" date="2022-08" db="EMBL/GenBank/DDBJ databases">
        <authorList>
            <person name="Gutierrez-Valencia J."/>
        </authorList>
    </citation>
    <scope>NUCLEOTIDE SEQUENCE</scope>
</reference>
<comment type="caution">
    <text evidence="1">The sequence shown here is derived from an EMBL/GenBank/DDBJ whole genome shotgun (WGS) entry which is preliminary data.</text>
</comment>
<keyword evidence="2" id="KW-1185">Reference proteome</keyword>
<name>A0AAV0KX95_9ROSI</name>
<dbReference type="EMBL" id="CAMGYJ010000005">
    <property type="protein sequence ID" value="CAI0425651.1"/>
    <property type="molecule type" value="Genomic_DNA"/>
</dbReference>